<reference evidence="3" key="1">
    <citation type="submission" date="2020-08" db="EMBL/GenBank/DDBJ databases">
        <title>Multicomponent nature underlies the extraordinary mechanical properties of spider dragline silk.</title>
        <authorList>
            <person name="Kono N."/>
            <person name="Nakamura H."/>
            <person name="Mori M."/>
            <person name="Yoshida Y."/>
            <person name="Ohtoshi R."/>
            <person name="Malay A.D."/>
            <person name="Moran D.A.P."/>
            <person name="Tomita M."/>
            <person name="Numata K."/>
            <person name="Arakawa K."/>
        </authorList>
    </citation>
    <scope>NUCLEOTIDE SEQUENCE</scope>
</reference>
<evidence type="ECO:0000256" key="1">
    <source>
        <dbReference type="SAM" id="MobiDB-lite"/>
    </source>
</evidence>
<evidence type="ECO:0000256" key="2">
    <source>
        <dbReference type="SAM" id="SignalP"/>
    </source>
</evidence>
<keyword evidence="4" id="KW-1185">Reference proteome</keyword>
<keyword evidence="2" id="KW-0732">Signal</keyword>
<feature type="signal peptide" evidence="2">
    <location>
        <begin position="1"/>
        <end position="24"/>
    </location>
</feature>
<comment type="caution">
    <text evidence="3">The sequence shown here is derived from an EMBL/GenBank/DDBJ whole genome shotgun (WGS) entry which is preliminary data.</text>
</comment>
<dbReference type="EMBL" id="BMAW01058087">
    <property type="protein sequence ID" value="GFT14449.1"/>
    <property type="molecule type" value="Genomic_DNA"/>
</dbReference>
<dbReference type="AlphaFoldDB" id="A0A8X6NGX5"/>
<organism evidence="3 4">
    <name type="scientific">Nephila pilipes</name>
    <name type="common">Giant wood spider</name>
    <name type="synonym">Nephila maculata</name>
    <dbReference type="NCBI Taxonomy" id="299642"/>
    <lineage>
        <taxon>Eukaryota</taxon>
        <taxon>Metazoa</taxon>
        <taxon>Ecdysozoa</taxon>
        <taxon>Arthropoda</taxon>
        <taxon>Chelicerata</taxon>
        <taxon>Arachnida</taxon>
        <taxon>Araneae</taxon>
        <taxon>Araneomorphae</taxon>
        <taxon>Entelegynae</taxon>
        <taxon>Araneoidea</taxon>
        <taxon>Nephilidae</taxon>
        <taxon>Nephila</taxon>
    </lineage>
</organism>
<protein>
    <recommendedName>
        <fullName evidence="5">Secreted protein</fullName>
    </recommendedName>
</protein>
<feature type="region of interest" description="Disordered" evidence="1">
    <location>
        <begin position="63"/>
        <end position="90"/>
    </location>
</feature>
<feature type="compositionally biased region" description="Polar residues" evidence="1">
    <location>
        <begin position="76"/>
        <end position="86"/>
    </location>
</feature>
<evidence type="ECO:0000313" key="4">
    <source>
        <dbReference type="Proteomes" id="UP000887013"/>
    </source>
</evidence>
<accession>A0A8X6NGX5</accession>
<sequence>MNRLVKVDAGFLVFRFFLLGTVKSTNSVCNARFKSERTSSHFKNTVTIYCFLVNVILRNNSKNVGDGHRSKEPRSNDGTPLSNCGSSGRGENIPLGFRATVICSWRRARIGQGSFLTAGPGRPRRCPRGSDGSWVRTCSPPCE</sequence>
<proteinExistence type="predicted"/>
<name>A0A8X6NGX5_NEPPI</name>
<dbReference type="Proteomes" id="UP000887013">
    <property type="component" value="Unassembled WGS sequence"/>
</dbReference>
<evidence type="ECO:0000313" key="3">
    <source>
        <dbReference type="EMBL" id="GFT14449.1"/>
    </source>
</evidence>
<feature type="chain" id="PRO_5036499652" description="Secreted protein" evidence="2">
    <location>
        <begin position="25"/>
        <end position="143"/>
    </location>
</feature>
<feature type="compositionally biased region" description="Basic and acidic residues" evidence="1">
    <location>
        <begin position="65"/>
        <end position="75"/>
    </location>
</feature>
<evidence type="ECO:0008006" key="5">
    <source>
        <dbReference type="Google" id="ProtNLM"/>
    </source>
</evidence>
<gene>
    <name evidence="3" type="ORF">NPIL_479321</name>
</gene>